<evidence type="ECO:0000256" key="7">
    <source>
        <dbReference type="ARBA" id="ARBA00023014"/>
    </source>
</evidence>
<evidence type="ECO:0000313" key="10">
    <source>
        <dbReference type="EMBL" id="GAA4047154.1"/>
    </source>
</evidence>
<dbReference type="InterPro" id="IPR033756">
    <property type="entry name" value="YlxH/NBP35"/>
</dbReference>
<protein>
    <recommendedName>
        <fullName evidence="8">Iron-sulfur cluster carrier protein</fullName>
    </recommendedName>
</protein>
<evidence type="ECO:0000256" key="3">
    <source>
        <dbReference type="ARBA" id="ARBA00022723"/>
    </source>
</evidence>
<dbReference type="CDD" id="cd02037">
    <property type="entry name" value="Mrp_NBP35"/>
    <property type="match status" value="1"/>
</dbReference>
<comment type="caution">
    <text evidence="10">The sequence shown here is derived from an EMBL/GenBank/DDBJ whole genome shotgun (WGS) entry which is preliminary data.</text>
</comment>
<dbReference type="Proteomes" id="UP001500426">
    <property type="component" value="Unassembled WGS sequence"/>
</dbReference>
<feature type="domain" description="MIP18 family-like" evidence="9">
    <location>
        <begin position="6"/>
        <end position="77"/>
    </location>
</feature>
<dbReference type="InterPro" id="IPR000808">
    <property type="entry name" value="Mrp-like_CS"/>
</dbReference>
<comment type="function">
    <text evidence="8">Binds and transfers iron-sulfur (Fe-S) clusters to target apoproteins. Can hydrolyze ATP.</text>
</comment>
<proteinExistence type="inferred from homology"/>
<dbReference type="RefSeq" id="WP_345091818.1">
    <property type="nucleotide sequence ID" value="NZ_BAABCS010000010.1"/>
</dbReference>
<dbReference type="PANTHER" id="PTHR42961:SF2">
    <property type="entry name" value="IRON-SULFUR PROTEIN NUBPL"/>
    <property type="match status" value="1"/>
</dbReference>
<comment type="similarity">
    <text evidence="8">Belongs to the Mrp/NBP35 ATP-binding proteins family.</text>
</comment>
<organism evidence="10 11">
    <name type="scientific">Flavobacterium chungnamense</name>
    <dbReference type="NCBI Taxonomy" id="706182"/>
    <lineage>
        <taxon>Bacteria</taxon>
        <taxon>Pseudomonadati</taxon>
        <taxon>Bacteroidota</taxon>
        <taxon>Flavobacteriia</taxon>
        <taxon>Flavobacteriales</taxon>
        <taxon>Flavobacteriaceae</taxon>
        <taxon>Flavobacterium</taxon>
    </lineage>
</organism>
<feature type="binding site" evidence="8">
    <location>
        <begin position="107"/>
        <end position="114"/>
    </location>
    <ligand>
        <name>ATP</name>
        <dbReference type="ChEBI" id="CHEBI:30616"/>
    </ligand>
</feature>
<keyword evidence="6 8" id="KW-0408">Iron</keyword>
<gene>
    <name evidence="10" type="ORF">GCM10022388_10900</name>
</gene>
<name>A0ABP7ULW1_9FLAO</name>
<reference evidence="11" key="1">
    <citation type="journal article" date="2019" name="Int. J. Syst. Evol. Microbiol.">
        <title>The Global Catalogue of Microorganisms (GCM) 10K type strain sequencing project: providing services to taxonomists for standard genome sequencing and annotation.</title>
        <authorList>
            <consortium name="The Broad Institute Genomics Platform"/>
            <consortium name="The Broad Institute Genome Sequencing Center for Infectious Disease"/>
            <person name="Wu L."/>
            <person name="Ma J."/>
        </authorList>
    </citation>
    <scope>NUCLEOTIDE SEQUENCE [LARGE SCALE GENOMIC DNA]</scope>
    <source>
        <strain evidence="11">JCM 17068</strain>
    </source>
</reference>
<dbReference type="InterPro" id="IPR034904">
    <property type="entry name" value="FSCA_dom_sf"/>
</dbReference>
<accession>A0ABP7ULW1</accession>
<dbReference type="EMBL" id="BAABCS010000010">
    <property type="protein sequence ID" value="GAA4047154.1"/>
    <property type="molecule type" value="Genomic_DNA"/>
</dbReference>
<evidence type="ECO:0000256" key="1">
    <source>
        <dbReference type="ARBA" id="ARBA00007352"/>
    </source>
</evidence>
<comment type="similarity">
    <text evidence="2">In the C-terminal section; belongs to the Mrp/NBP35 ATP-binding proteins family.</text>
</comment>
<dbReference type="InterPro" id="IPR019591">
    <property type="entry name" value="Mrp/NBP35_ATP-bd"/>
</dbReference>
<evidence type="ECO:0000259" key="9">
    <source>
        <dbReference type="Pfam" id="PF01883"/>
    </source>
</evidence>
<dbReference type="InterPro" id="IPR044304">
    <property type="entry name" value="NUBPL-like"/>
</dbReference>
<comment type="subunit">
    <text evidence="8">Homodimer.</text>
</comment>
<keyword evidence="3 8" id="KW-0479">Metal-binding</keyword>
<evidence type="ECO:0000256" key="5">
    <source>
        <dbReference type="ARBA" id="ARBA00022840"/>
    </source>
</evidence>
<dbReference type="HAMAP" id="MF_02040">
    <property type="entry name" value="Mrp_NBP35"/>
    <property type="match status" value="1"/>
</dbReference>
<keyword evidence="11" id="KW-1185">Reference proteome</keyword>
<dbReference type="Pfam" id="PF01883">
    <property type="entry name" value="FeS_assembly_P"/>
    <property type="match status" value="1"/>
</dbReference>
<evidence type="ECO:0000256" key="8">
    <source>
        <dbReference type="HAMAP-Rule" id="MF_02040"/>
    </source>
</evidence>
<evidence type="ECO:0000256" key="6">
    <source>
        <dbReference type="ARBA" id="ARBA00023004"/>
    </source>
</evidence>
<dbReference type="InterPro" id="IPR027417">
    <property type="entry name" value="P-loop_NTPase"/>
</dbReference>
<keyword evidence="4 8" id="KW-0547">Nucleotide-binding</keyword>
<dbReference type="PROSITE" id="PS01215">
    <property type="entry name" value="MRP"/>
    <property type="match status" value="1"/>
</dbReference>
<comment type="similarity">
    <text evidence="1">In the N-terminal section; belongs to the MIP18 family.</text>
</comment>
<dbReference type="InterPro" id="IPR002744">
    <property type="entry name" value="MIP18-like"/>
</dbReference>
<keyword evidence="7 8" id="KW-0411">Iron-sulfur</keyword>
<evidence type="ECO:0000256" key="2">
    <source>
        <dbReference type="ARBA" id="ARBA00008205"/>
    </source>
</evidence>
<dbReference type="PANTHER" id="PTHR42961">
    <property type="entry name" value="IRON-SULFUR PROTEIN NUBPL"/>
    <property type="match status" value="1"/>
</dbReference>
<evidence type="ECO:0000313" key="11">
    <source>
        <dbReference type="Proteomes" id="UP001500426"/>
    </source>
</evidence>
<dbReference type="Gene3D" id="3.40.50.300">
    <property type="entry name" value="P-loop containing nucleotide triphosphate hydrolases"/>
    <property type="match status" value="1"/>
</dbReference>
<dbReference type="GO" id="GO:0005524">
    <property type="term" value="F:ATP binding"/>
    <property type="evidence" value="ECO:0007669"/>
    <property type="project" value="UniProtKB-KW"/>
</dbReference>
<evidence type="ECO:0000256" key="4">
    <source>
        <dbReference type="ARBA" id="ARBA00022741"/>
    </source>
</evidence>
<dbReference type="SUPFAM" id="SSF117916">
    <property type="entry name" value="Fe-S cluster assembly (FSCA) domain-like"/>
    <property type="match status" value="1"/>
</dbReference>
<keyword evidence="5 8" id="KW-0067">ATP-binding</keyword>
<dbReference type="SUPFAM" id="SSF52540">
    <property type="entry name" value="P-loop containing nucleoside triphosphate hydrolases"/>
    <property type="match status" value="1"/>
</dbReference>
<dbReference type="Pfam" id="PF10609">
    <property type="entry name" value="ParA"/>
    <property type="match status" value="1"/>
</dbReference>
<sequence length="376" mass="40621">MKLDRKEILKALETITIAGEGKNMVESGAVQNVITFGDEVVVDLLISTPAMHIKKRAEDDIKKLIHEQFSPDAVVKVNIKVEAKENPNEIKGKSIPGISNIIAVASGKGGVGKSTTTANLAVTLAKMGFKVGVLDADIYGPSIPIMFDVENEKPISIEVDGKSKMKPIESYEIKLLSIGFFTSPSQAVIWRGPMASKALNQMIFDADWGQLDFMLIDLPPGTGDIHLSIMQALPITGAVVVSTPQNVALADARKGVSMFQSDAINVPVLGIIENMAYFTPEELPNNKYYIFGKEGAKNLAEDLQVPFLGEVPLVQSIREAGDYGRPAALQTASPLEKIYEEIARNVVQETVNRNENLAPTEAIKITTMAGCSAVKK</sequence>
<keyword evidence="8" id="KW-0378">Hydrolase</keyword>